<gene>
    <name evidence="1" type="ORF">F5972_08595</name>
</gene>
<proteinExistence type="predicted"/>
<evidence type="ECO:0008006" key="3">
    <source>
        <dbReference type="Google" id="ProtNLM"/>
    </source>
</evidence>
<dbReference type="Proteomes" id="UP000327011">
    <property type="component" value="Unassembled WGS sequence"/>
</dbReference>
<organism evidence="1 2">
    <name type="scientific">Microbispora cellulosiformans</name>
    <dbReference type="NCBI Taxonomy" id="2614688"/>
    <lineage>
        <taxon>Bacteria</taxon>
        <taxon>Bacillati</taxon>
        <taxon>Actinomycetota</taxon>
        <taxon>Actinomycetes</taxon>
        <taxon>Streptosporangiales</taxon>
        <taxon>Streptosporangiaceae</taxon>
        <taxon>Microbispora</taxon>
    </lineage>
</organism>
<accession>A0A5J5K8B7</accession>
<dbReference type="EMBL" id="VYTZ01000003">
    <property type="protein sequence ID" value="KAA9379699.1"/>
    <property type="molecule type" value="Genomic_DNA"/>
</dbReference>
<sequence>MGATPEMRVEAVLHGLARCGRCDGRELAEHLDADGRAYVCFTRRPGGCTRADADHMEWLVAVRTLAAFDRAMTVHGLTRPAPGSAPPGAGLPAVDNLPGLVHWWHSAGSPQQRAFLRALLDHLTVRTGDGEFTERVELTWKT</sequence>
<reference evidence="1 2" key="1">
    <citation type="submission" date="2019-09" db="EMBL/GenBank/DDBJ databases">
        <title>Screening of Novel Bioactive Compounds from Soil-Associated.</title>
        <authorList>
            <person name="Gong X."/>
        </authorList>
    </citation>
    <scope>NUCLEOTIDE SEQUENCE [LARGE SCALE GENOMIC DNA]</scope>
    <source>
        <strain evidence="1 2">Gxj-6</strain>
    </source>
</reference>
<protein>
    <recommendedName>
        <fullName evidence="3">Recombinase zinc beta ribbon domain-containing protein</fullName>
    </recommendedName>
</protein>
<dbReference type="AlphaFoldDB" id="A0A5J5K8B7"/>
<evidence type="ECO:0000313" key="1">
    <source>
        <dbReference type="EMBL" id="KAA9379699.1"/>
    </source>
</evidence>
<evidence type="ECO:0000313" key="2">
    <source>
        <dbReference type="Proteomes" id="UP000327011"/>
    </source>
</evidence>
<name>A0A5J5K8B7_9ACTN</name>
<dbReference type="RefSeq" id="WP_150932888.1">
    <property type="nucleotide sequence ID" value="NZ_VYTZ01000003.1"/>
</dbReference>
<keyword evidence="2" id="KW-1185">Reference proteome</keyword>
<comment type="caution">
    <text evidence="1">The sequence shown here is derived from an EMBL/GenBank/DDBJ whole genome shotgun (WGS) entry which is preliminary data.</text>
</comment>